<gene>
    <name evidence="2" type="ORF">CPLU01_15818</name>
</gene>
<comment type="caution">
    <text evidence="2">The sequence shown here is derived from an EMBL/GenBank/DDBJ whole genome shotgun (WGS) entry which is preliminary data.</text>
</comment>
<dbReference type="AlphaFoldDB" id="A0A8H6J777"/>
<evidence type="ECO:0000256" key="1">
    <source>
        <dbReference type="SAM" id="MobiDB-lite"/>
    </source>
</evidence>
<organism evidence="2 3">
    <name type="scientific">Colletotrichum plurivorum</name>
    <dbReference type="NCBI Taxonomy" id="2175906"/>
    <lineage>
        <taxon>Eukaryota</taxon>
        <taxon>Fungi</taxon>
        <taxon>Dikarya</taxon>
        <taxon>Ascomycota</taxon>
        <taxon>Pezizomycotina</taxon>
        <taxon>Sordariomycetes</taxon>
        <taxon>Hypocreomycetidae</taxon>
        <taxon>Glomerellales</taxon>
        <taxon>Glomerellaceae</taxon>
        <taxon>Colletotrichum</taxon>
        <taxon>Colletotrichum orchidearum species complex</taxon>
    </lineage>
</organism>
<protein>
    <submittedName>
        <fullName evidence="2">Uncharacterized protein</fullName>
    </submittedName>
</protein>
<keyword evidence="3" id="KW-1185">Reference proteome</keyword>
<reference evidence="2" key="1">
    <citation type="journal article" date="2020" name="Phytopathology">
        <title>Genome Sequence Resources of Colletotrichum truncatum, C. plurivorum, C. musicola, and C. sojae: Four Species Pathogenic to Soybean (Glycine max).</title>
        <authorList>
            <person name="Rogerio F."/>
            <person name="Boufleur T.R."/>
            <person name="Ciampi-Guillardi M."/>
            <person name="Sukno S.A."/>
            <person name="Thon M.R."/>
            <person name="Massola Junior N.S."/>
            <person name="Baroncelli R."/>
        </authorList>
    </citation>
    <scope>NUCLEOTIDE SEQUENCE</scope>
    <source>
        <strain evidence="2">LFN00145</strain>
    </source>
</reference>
<accession>A0A8H6J777</accession>
<sequence>RELKDAFARGGLERGAPENRIAVLCSAEEVRRIRQSTGGGGDGHADDDPGDGEASFLRWASVNDTKAEVMAGQHRLRALREYVEATGAPASDVWWTRELYDKDRLPADLNIKLRINRRDPSLLLYSASERVEIRRLRQALPNLQCNFV</sequence>
<dbReference type="EMBL" id="WIGO01000639">
    <property type="protein sequence ID" value="KAF6807276.1"/>
    <property type="molecule type" value="Genomic_DNA"/>
</dbReference>
<evidence type="ECO:0000313" key="3">
    <source>
        <dbReference type="Proteomes" id="UP000654918"/>
    </source>
</evidence>
<dbReference type="Proteomes" id="UP000654918">
    <property type="component" value="Unassembled WGS sequence"/>
</dbReference>
<name>A0A8H6J777_9PEZI</name>
<evidence type="ECO:0000313" key="2">
    <source>
        <dbReference type="EMBL" id="KAF6807276.1"/>
    </source>
</evidence>
<feature type="region of interest" description="Disordered" evidence="1">
    <location>
        <begin position="34"/>
        <end position="54"/>
    </location>
</feature>
<feature type="non-terminal residue" evidence="2">
    <location>
        <position position="148"/>
    </location>
</feature>
<proteinExistence type="predicted"/>